<dbReference type="Pfam" id="PF00583">
    <property type="entry name" value="Acetyltransf_1"/>
    <property type="match status" value="1"/>
</dbReference>
<dbReference type="EMBL" id="MLJW01000034">
    <property type="protein sequence ID" value="OIR08024.1"/>
    <property type="molecule type" value="Genomic_DNA"/>
</dbReference>
<dbReference type="GO" id="GO:0016747">
    <property type="term" value="F:acyltransferase activity, transferring groups other than amino-acyl groups"/>
    <property type="evidence" value="ECO:0007669"/>
    <property type="project" value="InterPro"/>
</dbReference>
<accession>A0A1J5SVD5</accession>
<dbReference type="CDD" id="cd04301">
    <property type="entry name" value="NAT_SF"/>
    <property type="match status" value="1"/>
</dbReference>
<comment type="caution">
    <text evidence="2">The sequence shown here is derived from an EMBL/GenBank/DDBJ whole genome shotgun (WGS) entry which is preliminary data.</text>
</comment>
<dbReference type="Gene3D" id="3.40.630.30">
    <property type="match status" value="1"/>
</dbReference>
<reference evidence="2" key="1">
    <citation type="submission" date="2016-10" db="EMBL/GenBank/DDBJ databases">
        <title>Sequence of Gallionella enrichment culture.</title>
        <authorList>
            <person name="Poehlein A."/>
            <person name="Muehling M."/>
            <person name="Daniel R."/>
        </authorList>
    </citation>
    <scope>NUCLEOTIDE SEQUENCE</scope>
</reference>
<dbReference type="PROSITE" id="PS51186">
    <property type="entry name" value="GNAT"/>
    <property type="match status" value="1"/>
</dbReference>
<protein>
    <submittedName>
        <fullName evidence="2">Acetyltransferase (GNAT) family protein</fullName>
    </submittedName>
</protein>
<name>A0A1J5SVD5_9ZZZZ</name>
<evidence type="ECO:0000259" key="1">
    <source>
        <dbReference type="PROSITE" id="PS51186"/>
    </source>
</evidence>
<proteinExistence type="predicted"/>
<feature type="domain" description="N-acetyltransferase" evidence="1">
    <location>
        <begin position="10"/>
        <end position="155"/>
    </location>
</feature>
<evidence type="ECO:0000313" key="2">
    <source>
        <dbReference type="EMBL" id="OIR08024.1"/>
    </source>
</evidence>
<dbReference type="AlphaFoldDB" id="A0A1J5SVD5"/>
<organism evidence="2">
    <name type="scientific">mine drainage metagenome</name>
    <dbReference type="NCBI Taxonomy" id="410659"/>
    <lineage>
        <taxon>unclassified sequences</taxon>
        <taxon>metagenomes</taxon>
        <taxon>ecological metagenomes</taxon>
    </lineage>
</organism>
<keyword evidence="2" id="KW-0808">Transferase</keyword>
<dbReference type="InterPro" id="IPR000182">
    <property type="entry name" value="GNAT_dom"/>
</dbReference>
<gene>
    <name evidence="2" type="ORF">GALL_98870</name>
</gene>
<dbReference type="InterPro" id="IPR016181">
    <property type="entry name" value="Acyl_CoA_acyltransferase"/>
</dbReference>
<sequence>MSLAALSEWARLRPLAPQDIPVLAQACAAMDPWRQLRFSAAALARYFQKPDPSLDRFVIETDDLPQAGLLFLRAPWLRGPFLEMLALLPAAQGRGLGAAAVRWAQAQAGGNLWVTVSAFNHRARAFYAAQGFVPVAELPDLLVEGQSEILLRIRL</sequence>
<dbReference type="SUPFAM" id="SSF55729">
    <property type="entry name" value="Acyl-CoA N-acyltransferases (Nat)"/>
    <property type="match status" value="1"/>
</dbReference>